<organism evidence="5 6">
    <name type="scientific">Kitasatospora aureofaciens</name>
    <name type="common">Streptomyces aureofaciens</name>
    <dbReference type="NCBI Taxonomy" id="1894"/>
    <lineage>
        <taxon>Bacteria</taxon>
        <taxon>Bacillati</taxon>
        <taxon>Actinomycetota</taxon>
        <taxon>Actinomycetes</taxon>
        <taxon>Kitasatosporales</taxon>
        <taxon>Streptomycetaceae</taxon>
        <taxon>Kitasatospora</taxon>
    </lineage>
</organism>
<dbReference type="EMBL" id="BMUB01000001">
    <property type="protein sequence ID" value="GGU54025.1"/>
    <property type="molecule type" value="Genomic_DNA"/>
</dbReference>
<dbReference type="InterPro" id="IPR036390">
    <property type="entry name" value="WH_DNA-bd_sf"/>
</dbReference>
<comment type="caution">
    <text evidence="5">The sequence shown here is derived from an EMBL/GenBank/DDBJ whole genome shotgun (WGS) entry which is preliminary data.</text>
</comment>
<evidence type="ECO:0000313" key="6">
    <source>
        <dbReference type="Proteomes" id="UP000610124"/>
    </source>
</evidence>
<keyword evidence="3" id="KW-0804">Transcription</keyword>
<accession>A0A8H9HBC7</accession>
<dbReference type="PANTHER" id="PTHR33164">
    <property type="entry name" value="TRANSCRIPTIONAL REGULATOR, MARR FAMILY"/>
    <property type="match status" value="1"/>
</dbReference>
<dbReference type="KEGG" id="kau:B6264_22345"/>
<dbReference type="GO" id="GO:0006950">
    <property type="term" value="P:response to stress"/>
    <property type="evidence" value="ECO:0007669"/>
    <property type="project" value="TreeGrafter"/>
</dbReference>
<dbReference type="InterPro" id="IPR036388">
    <property type="entry name" value="WH-like_DNA-bd_sf"/>
</dbReference>
<name>A0A8H9HBC7_KITAU</name>
<reference evidence="5" key="1">
    <citation type="journal article" date="2014" name="Int. J. Syst. Evol. Microbiol.">
        <title>Complete genome sequence of Corynebacterium casei LMG S-19264T (=DSM 44701T), isolated from a smear-ripened cheese.</title>
        <authorList>
            <consortium name="US DOE Joint Genome Institute (JGI-PGF)"/>
            <person name="Walter F."/>
            <person name="Albersmeier A."/>
            <person name="Kalinowski J."/>
            <person name="Ruckert C."/>
        </authorList>
    </citation>
    <scope>NUCLEOTIDE SEQUENCE</scope>
    <source>
        <strain evidence="5">JCM 4434</strain>
    </source>
</reference>
<dbReference type="Pfam" id="PF01047">
    <property type="entry name" value="MarR"/>
    <property type="match status" value="1"/>
</dbReference>
<evidence type="ECO:0000259" key="4">
    <source>
        <dbReference type="PROSITE" id="PS50995"/>
    </source>
</evidence>
<dbReference type="SUPFAM" id="SSF46785">
    <property type="entry name" value="Winged helix' DNA-binding domain"/>
    <property type="match status" value="1"/>
</dbReference>
<dbReference type="InterPro" id="IPR000835">
    <property type="entry name" value="HTH_MarR-typ"/>
</dbReference>
<keyword evidence="2" id="KW-0238">DNA-binding</keyword>
<dbReference type="PANTHER" id="PTHR33164:SF64">
    <property type="entry name" value="TRANSCRIPTIONAL REGULATOR SLYA"/>
    <property type="match status" value="1"/>
</dbReference>
<gene>
    <name evidence="5" type="ORF">GCM10010502_00050</name>
</gene>
<dbReference type="GO" id="GO:0003700">
    <property type="term" value="F:DNA-binding transcription factor activity"/>
    <property type="evidence" value="ECO:0007669"/>
    <property type="project" value="InterPro"/>
</dbReference>
<evidence type="ECO:0000256" key="1">
    <source>
        <dbReference type="ARBA" id="ARBA00023015"/>
    </source>
</evidence>
<evidence type="ECO:0000256" key="3">
    <source>
        <dbReference type="ARBA" id="ARBA00023163"/>
    </source>
</evidence>
<dbReference type="SMART" id="SM00347">
    <property type="entry name" value="HTH_MARR"/>
    <property type="match status" value="1"/>
</dbReference>
<reference evidence="5" key="2">
    <citation type="submission" date="2020-09" db="EMBL/GenBank/DDBJ databases">
        <authorList>
            <person name="Sun Q."/>
            <person name="Ohkuma M."/>
        </authorList>
    </citation>
    <scope>NUCLEOTIDE SEQUENCE</scope>
    <source>
        <strain evidence="5">JCM 4434</strain>
    </source>
</reference>
<dbReference type="PRINTS" id="PR00598">
    <property type="entry name" value="HTHMARR"/>
</dbReference>
<dbReference type="Gene3D" id="1.10.10.10">
    <property type="entry name" value="Winged helix-like DNA-binding domain superfamily/Winged helix DNA-binding domain"/>
    <property type="match status" value="1"/>
</dbReference>
<dbReference type="GO" id="GO:0003677">
    <property type="term" value="F:DNA binding"/>
    <property type="evidence" value="ECO:0007669"/>
    <property type="project" value="UniProtKB-KW"/>
</dbReference>
<keyword evidence="1" id="KW-0805">Transcription regulation</keyword>
<dbReference type="Proteomes" id="UP000610124">
    <property type="component" value="Unassembled WGS sequence"/>
</dbReference>
<evidence type="ECO:0000313" key="5">
    <source>
        <dbReference type="EMBL" id="GGU54025.1"/>
    </source>
</evidence>
<dbReference type="AlphaFoldDB" id="A0A8H9HBC7"/>
<dbReference type="InterPro" id="IPR039422">
    <property type="entry name" value="MarR/SlyA-like"/>
</dbReference>
<feature type="domain" description="HTH marR-type" evidence="4">
    <location>
        <begin position="28"/>
        <end position="165"/>
    </location>
</feature>
<dbReference type="PROSITE" id="PS50995">
    <property type="entry name" value="HTH_MARR_2"/>
    <property type="match status" value="1"/>
</dbReference>
<protein>
    <recommendedName>
        <fullName evidence="4">HTH marR-type domain-containing protein</fullName>
    </recommendedName>
</protein>
<evidence type="ECO:0000256" key="2">
    <source>
        <dbReference type="ARBA" id="ARBA00023125"/>
    </source>
</evidence>
<dbReference type="OrthoDB" id="9806864at2"/>
<sequence length="177" mass="19044">MRIVNRTRGCPVGEAVPEGGFERAGRPTESPGFLLWRVTLAWQRALAAALRPYDLTHVQFVLLAGAWWLGMDEGAPTQRRLAEHSGTDPMMTSQVLRTLEGKGLVERVPDPADSRAKRVRVTEAGEALRERAMYAVEEADAGFFAPVPRGDALAVLNALSGSLAPVAARATRRGAGA</sequence>
<proteinExistence type="predicted"/>